<organism evidence="3 4">
    <name type="scientific">Cylicocyclus nassatus</name>
    <name type="common">Nematode worm</name>
    <dbReference type="NCBI Taxonomy" id="53992"/>
    <lineage>
        <taxon>Eukaryota</taxon>
        <taxon>Metazoa</taxon>
        <taxon>Ecdysozoa</taxon>
        <taxon>Nematoda</taxon>
        <taxon>Chromadorea</taxon>
        <taxon>Rhabditida</taxon>
        <taxon>Rhabditina</taxon>
        <taxon>Rhabditomorpha</taxon>
        <taxon>Strongyloidea</taxon>
        <taxon>Strongylidae</taxon>
        <taxon>Cylicocyclus</taxon>
    </lineage>
</organism>
<dbReference type="CDD" id="cd05380">
    <property type="entry name" value="CAP_euk"/>
    <property type="match status" value="1"/>
</dbReference>
<feature type="compositionally biased region" description="Basic residues" evidence="1">
    <location>
        <begin position="348"/>
        <end position="364"/>
    </location>
</feature>
<comment type="caution">
    <text evidence="3">The sequence shown here is derived from an EMBL/GenBank/DDBJ whole genome shotgun (WGS) entry which is preliminary data.</text>
</comment>
<evidence type="ECO:0000259" key="2">
    <source>
        <dbReference type="PROSITE" id="PS50041"/>
    </source>
</evidence>
<evidence type="ECO:0000313" key="3">
    <source>
        <dbReference type="EMBL" id="CAJ0601481.1"/>
    </source>
</evidence>
<dbReference type="Pfam" id="PF00188">
    <property type="entry name" value="CAP"/>
    <property type="match status" value="1"/>
</dbReference>
<dbReference type="InterPro" id="IPR035940">
    <property type="entry name" value="CAP_sf"/>
</dbReference>
<dbReference type="PANTHER" id="PTHR22803">
    <property type="entry name" value="MANNOSE, PHOSPHOLIPASE, LECTIN RECEPTOR RELATED"/>
    <property type="match status" value="1"/>
</dbReference>
<dbReference type="SUPFAM" id="SSF55797">
    <property type="entry name" value="PR-1-like"/>
    <property type="match status" value="1"/>
</dbReference>
<keyword evidence="4" id="KW-1185">Reference proteome</keyword>
<dbReference type="InterPro" id="IPR016186">
    <property type="entry name" value="C-type_lectin-like/link_sf"/>
</dbReference>
<reference evidence="3" key="1">
    <citation type="submission" date="2023-07" db="EMBL/GenBank/DDBJ databases">
        <authorList>
            <consortium name="CYATHOMIX"/>
        </authorList>
    </citation>
    <scope>NUCLEOTIDE SEQUENCE</scope>
    <source>
        <strain evidence="3">N/A</strain>
    </source>
</reference>
<name>A0AA36H0E1_CYLNA</name>
<dbReference type="InterPro" id="IPR016187">
    <property type="entry name" value="CTDL_fold"/>
</dbReference>
<dbReference type="InterPro" id="IPR001304">
    <property type="entry name" value="C-type_lectin-like"/>
</dbReference>
<dbReference type="Gene3D" id="3.10.100.10">
    <property type="entry name" value="Mannose-Binding Protein A, subunit A"/>
    <property type="match status" value="1"/>
</dbReference>
<dbReference type="SUPFAM" id="SSF56436">
    <property type="entry name" value="C-type lectin-like"/>
    <property type="match status" value="1"/>
</dbReference>
<sequence>MLDSECESCFRSRSTAFHPPIWLEQTYLAKPRQGMLLTLLAIFSKVDAGGQIFSDEEWMTHAYTQESVDEGTYEANADAEDYANVMHMAASPPQIRVNIPQTKIRLEPELMNIFPETIIHEIAHEANLHAGTANVIRFPTPLSHRHDISSEVIRLSDVINYIGTHRQTIGVPDANYDYQFSKQFMNVELRDRPTIAHRDNVYAEEPRPNIYVLSQPFNVNYIRDSADAEVKLKDKSKVKISGHEHVSEDVKNRITTSHKSAHNKKHTRRPVKKPLKGKDPLNIRIDEHTNIELEPKSHIHLVSHSTDVDKPVVPVNVNVNVNIPPRRKPHMHPHRKPITSMFRERHTATHRRTTTRRTTRRRVTTKSTTRKPATAGTVKLRYDVWLKFGGCEYMVKRDAKDFDNAEASCRKHGSHLVSIHSEAENNFIHKITSTGSSVTSFTQFVYIGLRKNSKNEWKWIDGSPMDYKKWAAHQPDLSNEETCGQFHQEPARLYDVQDYHWNSIRCIRPMKYYVCKKCKHSRRHAPSHHTSRHKCDCCCSHCPCKDTCRNECKESQKHTPKPRPTQPSKPPGEQAVFPKGANTMCPGHNYMDDTMRMHMQDTHNFRRSELALGRIKDHKGKKRPTAANMNLLIWDCILEQKAYDHVRNCPRGPSGSPGENFYRRTITAAEPTYRDMNKKTVTEWWKVGRHQGGGQNSFTMMGWATSRRMGCVIARCGKDWVQSCRYDPPGNRGNQQYIPGAICSKCGGLQCNSKLGLCHNSPTSHK</sequence>
<dbReference type="InterPro" id="IPR050111">
    <property type="entry name" value="C-type_lectin/snaclec_domain"/>
</dbReference>
<dbReference type="SMART" id="SM00034">
    <property type="entry name" value="CLECT"/>
    <property type="match status" value="1"/>
</dbReference>
<dbReference type="PROSITE" id="PS50041">
    <property type="entry name" value="C_TYPE_LECTIN_2"/>
    <property type="match status" value="1"/>
</dbReference>
<dbReference type="InterPro" id="IPR014044">
    <property type="entry name" value="CAP_dom"/>
</dbReference>
<proteinExistence type="predicted"/>
<dbReference type="Proteomes" id="UP001176961">
    <property type="component" value="Unassembled WGS sequence"/>
</dbReference>
<evidence type="ECO:0000313" key="4">
    <source>
        <dbReference type="Proteomes" id="UP001176961"/>
    </source>
</evidence>
<dbReference type="SMART" id="SM00198">
    <property type="entry name" value="SCP"/>
    <property type="match status" value="1"/>
</dbReference>
<feature type="region of interest" description="Disordered" evidence="1">
    <location>
        <begin position="344"/>
        <end position="372"/>
    </location>
</feature>
<dbReference type="CDD" id="cd00037">
    <property type="entry name" value="CLECT"/>
    <property type="match status" value="1"/>
</dbReference>
<dbReference type="Pfam" id="PF00059">
    <property type="entry name" value="Lectin_C"/>
    <property type="match status" value="1"/>
</dbReference>
<feature type="compositionally biased region" description="Basic residues" evidence="1">
    <location>
        <begin position="259"/>
        <end position="275"/>
    </location>
</feature>
<gene>
    <name evidence="3" type="ORF">CYNAS_LOCUS13464</name>
</gene>
<dbReference type="Gene3D" id="3.40.33.10">
    <property type="entry name" value="CAP"/>
    <property type="match status" value="1"/>
</dbReference>
<evidence type="ECO:0000256" key="1">
    <source>
        <dbReference type="SAM" id="MobiDB-lite"/>
    </source>
</evidence>
<accession>A0AA36H0E1</accession>
<protein>
    <recommendedName>
        <fullName evidence="2">C-type lectin domain-containing protein</fullName>
    </recommendedName>
</protein>
<dbReference type="AlphaFoldDB" id="A0AA36H0E1"/>
<dbReference type="EMBL" id="CATQJL010000305">
    <property type="protein sequence ID" value="CAJ0601481.1"/>
    <property type="molecule type" value="Genomic_DNA"/>
</dbReference>
<feature type="region of interest" description="Disordered" evidence="1">
    <location>
        <begin position="256"/>
        <end position="279"/>
    </location>
</feature>
<feature type="domain" description="C-type lectin" evidence="2">
    <location>
        <begin position="388"/>
        <end position="512"/>
    </location>
</feature>
<feature type="region of interest" description="Disordered" evidence="1">
    <location>
        <begin position="554"/>
        <end position="580"/>
    </location>
</feature>